<organism evidence="2 3">
    <name type="scientific">Austropuccinia psidii MF-1</name>
    <dbReference type="NCBI Taxonomy" id="1389203"/>
    <lineage>
        <taxon>Eukaryota</taxon>
        <taxon>Fungi</taxon>
        <taxon>Dikarya</taxon>
        <taxon>Basidiomycota</taxon>
        <taxon>Pucciniomycotina</taxon>
        <taxon>Pucciniomycetes</taxon>
        <taxon>Pucciniales</taxon>
        <taxon>Sphaerophragmiaceae</taxon>
        <taxon>Austropuccinia</taxon>
    </lineage>
</organism>
<accession>A0A9Q3Q145</accession>
<evidence type="ECO:0000313" key="3">
    <source>
        <dbReference type="Proteomes" id="UP000765509"/>
    </source>
</evidence>
<evidence type="ECO:0000256" key="1">
    <source>
        <dbReference type="SAM" id="MobiDB-lite"/>
    </source>
</evidence>
<sequence>MEAKQQEWALLPSLWIGKIKSYLQVNKYLQPEKTEELLKAWTKMSFKGKVQEIKAWLKSQGILSEDQKKDNSAPEASQASKRKITPQQVPKKKKKDPKSNHKKKKKAKPRWNKAYPQNYRSPKRQKLEMDDVFNMERTFMELKKRMRKE</sequence>
<feature type="region of interest" description="Disordered" evidence="1">
    <location>
        <begin position="61"/>
        <end position="130"/>
    </location>
</feature>
<feature type="compositionally biased region" description="Basic residues" evidence="1">
    <location>
        <begin position="80"/>
        <end position="111"/>
    </location>
</feature>
<protein>
    <submittedName>
        <fullName evidence="2">Uncharacterized protein</fullName>
    </submittedName>
</protein>
<name>A0A9Q3Q145_9BASI</name>
<proteinExistence type="predicted"/>
<reference evidence="2" key="1">
    <citation type="submission" date="2021-03" db="EMBL/GenBank/DDBJ databases">
        <title>Draft genome sequence of rust myrtle Austropuccinia psidii MF-1, a brazilian biotype.</title>
        <authorList>
            <person name="Quecine M.C."/>
            <person name="Pachon D.M.R."/>
            <person name="Bonatelli M.L."/>
            <person name="Correr F.H."/>
            <person name="Franceschini L.M."/>
            <person name="Leite T.F."/>
            <person name="Margarido G.R.A."/>
            <person name="Almeida C.A."/>
            <person name="Ferrarezi J.A."/>
            <person name="Labate C.A."/>
        </authorList>
    </citation>
    <scope>NUCLEOTIDE SEQUENCE</scope>
    <source>
        <strain evidence="2">MF-1</strain>
    </source>
</reference>
<evidence type="ECO:0000313" key="2">
    <source>
        <dbReference type="EMBL" id="MBW0579457.1"/>
    </source>
</evidence>
<dbReference type="Proteomes" id="UP000765509">
    <property type="component" value="Unassembled WGS sequence"/>
</dbReference>
<comment type="caution">
    <text evidence="2">The sequence shown here is derived from an EMBL/GenBank/DDBJ whole genome shotgun (WGS) entry which is preliminary data.</text>
</comment>
<gene>
    <name evidence="2" type="ORF">O181_119172</name>
</gene>
<dbReference type="AlphaFoldDB" id="A0A9Q3Q145"/>
<keyword evidence="3" id="KW-1185">Reference proteome</keyword>
<dbReference type="EMBL" id="AVOT02105129">
    <property type="protein sequence ID" value="MBW0579457.1"/>
    <property type="molecule type" value="Genomic_DNA"/>
</dbReference>